<dbReference type="PANTHER" id="PTHR48098:SF1">
    <property type="entry name" value="DIACYLGLYCEROL ACYLTRANSFERASE_MYCOLYLTRANSFERASE AG85A"/>
    <property type="match status" value="1"/>
</dbReference>
<dbReference type="PROSITE" id="PS51318">
    <property type="entry name" value="TAT"/>
    <property type="match status" value="1"/>
</dbReference>
<keyword evidence="5" id="KW-0808">Transferase</keyword>
<feature type="chain" id="PRO_5046750480" description="Acyl-CoA:diacylglycerol acyltransferase" evidence="9">
    <location>
        <begin position="31"/>
        <end position="350"/>
    </location>
</feature>
<comment type="catalytic activity">
    <reaction evidence="8">
        <text>an acyl-CoA + a 1,2-diacyl-sn-glycerol = a triacyl-sn-glycerol + CoA</text>
        <dbReference type="Rhea" id="RHEA:10868"/>
        <dbReference type="ChEBI" id="CHEBI:17815"/>
        <dbReference type="ChEBI" id="CHEBI:57287"/>
        <dbReference type="ChEBI" id="CHEBI:58342"/>
        <dbReference type="ChEBI" id="CHEBI:64615"/>
        <dbReference type="EC" id="2.3.1.20"/>
    </reaction>
</comment>
<evidence type="ECO:0000256" key="3">
    <source>
        <dbReference type="ARBA" id="ARBA00012820"/>
    </source>
</evidence>
<evidence type="ECO:0000256" key="9">
    <source>
        <dbReference type="SAM" id="SignalP"/>
    </source>
</evidence>
<name>A0ABV3FMI0_9NOCA</name>
<accession>A0ABV3FMI0</accession>
<feature type="signal peptide" evidence="9">
    <location>
        <begin position="1"/>
        <end position="30"/>
    </location>
</feature>
<reference evidence="10 11" key="1">
    <citation type="submission" date="2024-06" db="EMBL/GenBank/DDBJ databases">
        <title>The Natural Products Discovery Center: Release of the First 8490 Sequenced Strains for Exploring Actinobacteria Biosynthetic Diversity.</title>
        <authorList>
            <person name="Kalkreuter E."/>
            <person name="Kautsar S.A."/>
            <person name="Yang D."/>
            <person name="Bader C.D."/>
            <person name="Teijaro C.N."/>
            <person name="Fluegel L."/>
            <person name="Davis C.M."/>
            <person name="Simpson J.R."/>
            <person name="Lauterbach L."/>
            <person name="Steele A.D."/>
            <person name="Gui C."/>
            <person name="Meng S."/>
            <person name="Li G."/>
            <person name="Viehrig K."/>
            <person name="Ye F."/>
            <person name="Su P."/>
            <person name="Kiefer A.F."/>
            <person name="Nichols A."/>
            <person name="Cepeda A.J."/>
            <person name="Yan W."/>
            <person name="Fan B."/>
            <person name="Jiang Y."/>
            <person name="Adhikari A."/>
            <person name="Zheng C.-J."/>
            <person name="Schuster L."/>
            <person name="Cowan T.M."/>
            <person name="Smanski M.J."/>
            <person name="Chevrette M.G."/>
            <person name="De Carvalho L.P.S."/>
            <person name="Shen B."/>
        </authorList>
    </citation>
    <scope>NUCLEOTIDE SEQUENCE [LARGE SCALE GENOMIC DNA]</scope>
    <source>
        <strain evidence="10 11">NPDC050403</strain>
    </source>
</reference>
<evidence type="ECO:0000256" key="1">
    <source>
        <dbReference type="ARBA" id="ARBA00000697"/>
    </source>
</evidence>
<dbReference type="InterPro" id="IPR000801">
    <property type="entry name" value="Esterase-like"/>
</dbReference>
<dbReference type="Gene3D" id="3.40.50.1820">
    <property type="entry name" value="alpha/beta hydrolase"/>
    <property type="match status" value="1"/>
</dbReference>
<sequence>MSHHRTRRRVALAAVASAVALGIGVSPATAEPVNSPGVVETSVKSSDGSYIQKIEVKDSRNVRLHVYSAAMNNTVAVDVLRPSDTSEARPSLYLFNGAGGGLDDASWKRNTDALEFLGTKNINVVQVVGGAWSFYTDWINPDPVLGVNKWQTFTTEELPPLVDAALGTNGVNAVAALSMTGTSVLNFAIAKPGLFRSVATYSGIAQVSDPIGQQMVKLTVETWGGGDTRNMWGPTDSPLWRANDPMVNAEKLRGTNLFFSTGNGIPGEFDQAGGKFRMESPAETPQVVAIGSVIEGGVNWSNHNMNTRLNQLGIPAKFVYRDSGTHSWGYWQDDLKSSWPVLAEGLFSTP</sequence>
<dbReference type="RefSeq" id="WP_109523038.1">
    <property type="nucleotide sequence ID" value="NZ_JBEXKW010000055.1"/>
</dbReference>
<dbReference type="InterPro" id="IPR029058">
    <property type="entry name" value="AB_hydrolase_fold"/>
</dbReference>
<dbReference type="EMBL" id="JBFAKC010000002">
    <property type="protein sequence ID" value="MEV0706629.1"/>
    <property type="molecule type" value="Genomic_DNA"/>
</dbReference>
<dbReference type="Proteomes" id="UP001551695">
    <property type="component" value="Unassembled WGS sequence"/>
</dbReference>
<comment type="caution">
    <text evidence="10">The sequence shown here is derived from an EMBL/GenBank/DDBJ whole genome shotgun (WGS) entry which is preliminary data.</text>
</comment>
<dbReference type="PANTHER" id="PTHR48098">
    <property type="entry name" value="ENTEROCHELIN ESTERASE-RELATED"/>
    <property type="match status" value="1"/>
</dbReference>
<dbReference type="SUPFAM" id="SSF53474">
    <property type="entry name" value="alpha/beta-Hydrolases"/>
    <property type="match status" value="1"/>
</dbReference>
<dbReference type="Pfam" id="PF00756">
    <property type="entry name" value="Esterase"/>
    <property type="match status" value="1"/>
</dbReference>
<evidence type="ECO:0000256" key="7">
    <source>
        <dbReference type="ARBA" id="ARBA00032572"/>
    </source>
</evidence>
<organism evidence="10 11">
    <name type="scientific">Nocardia aurea</name>
    <dbReference type="NCBI Taxonomy" id="2144174"/>
    <lineage>
        <taxon>Bacteria</taxon>
        <taxon>Bacillati</taxon>
        <taxon>Actinomycetota</taxon>
        <taxon>Actinomycetes</taxon>
        <taxon>Mycobacteriales</taxon>
        <taxon>Nocardiaceae</taxon>
        <taxon>Nocardia</taxon>
    </lineage>
</organism>
<dbReference type="InterPro" id="IPR006311">
    <property type="entry name" value="TAT_signal"/>
</dbReference>
<dbReference type="EC" id="2.3.1.20" evidence="4"/>
<keyword evidence="9" id="KW-0732">Signal</keyword>
<keyword evidence="6" id="KW-0012">Acyltransferase</keyword>
<evidence type="ECO:0000256" key="8">
    <source>
        <dbReference type="ARBA" id="ARBA00048109"/>
    </source>
</evidence>
<protein>
    <recommendedName>
        <fullName evidence="7">Acyl-CoA:diacylglycerol acyltransferase</fullName>
        <ecNumber evidence="3">2.3.1.122</ecNumber>
        <ecNumber evidence="4">2.3.1.20</ecNumber>
    </recommendedName>
</protein>
<dbReference type="GO" id="GO:0016787">
    <property type="term" value="F:hydrolase activity"/>
    <property type="evidence" value="ECO:0007669"/>
    <property type="project" value="UniProtKB-KW"/>
</dbReference>
<evidence type="ECO:0000313" key="11">
    <source>
        <dbReference type="Proteomes" id="UP001551695"/>
    </source>
</evidence>
<evidence type="ECO:0000313" key="10">
    <source>
        <dbReference type="EMBL" id="MEV0706629.1"/>
    </source>
</evidence>
<evidence type="ECO:0000256" key="6">
    <source>
        <dbReference type="ARBA" id="ARBA00023315"/>
    </source>
</evidence>
<evidence type="ECO:0000256" key="4">
    <source>
        <dbReference type="ARBA" id="ARBA00013244"/>
    </source>
</evidence>
<evidence type="ECO:0000256" key="2">
    <source>
        <dbReference type="ARBA" id="ARBA00005874"/>
    </source>
</evidence>
<gene>
    <name evidence="10" type="ORF">AB0I48_03605</name>
</gene>
<comment type="catalytic activity">
    <reaction evidence="1">
        <text>2 alpha,alpha'-trehalose 6-mycolate = alpha,alpha'-trehalose 6,6'-bismycolate + alpha,alpha-trehalose</text>
        <dbReference type="Rhea" id="RHEA:23472"/>
        <dbReference type="ChEBI" id="CHEBI:16551"/>
        <dbReference type="ChEBI" id="CHEBI:18195"/>
        <dbReference type="ChEBI" id="CHEBI:18234"/>
        <dbReference type="EC" id="2.3.1.122"/>
    </reaction>
</comment>
<comment type="similarity">
    <text evidence="2">Belongs to the mycobacterial A85 antigen family.</text>
</comment>
<proteinExistence type="inferred from homology"/>
<dbReference type="InterPro" id="IPR050583">
    <property type="entry name" value="Mycobacterial_A85_antigen"/>
</dbReference>
<dbReference type="EC" id="2.3.1.122" evidence="3"/>
<keyword evidence="11" id="KW-1185">Reference proteome</keyword>
<evidence type="ECO:0000256" key="5">
    <source>
        <dbReference type="ARBA" id="ARBA00022679"/>
    </source>
</evidence>
<keyword evidence="10" id="KW-0378">Hydrolase</keyword>